<proteinExistence type="predicted"/>
<sequence length="431" mass="46932">MDAQEQEQDSGPLTVVLGCWTVVLAQVPPEGGGGHPTLKVDVRLGKGLGQASPAQVLFRRVVEDEELAGPSCVKAKEATSPVVEREEGVDHHGETVRAEPTITPTIATQRADDAALSGLHINDLPQEVQQHILSFLGPADLVLRAGLTSQHWRRLTEDAAMWRALHAKIFGGPPVPATRLKMSGRAPVSWFQSFRYLFKGQRNAQSEQQQALAAKRDALQAALAHEQRQWELRKRKHENSLSIITDALNSQYAQESLRHACKYGSIVVVRRILEESRDLLNASLNFRSQTALTIAARYGQAEVVRYLLDLGAEADDHALSLAVDKGHNEVARLLISRGVDPKDNPELLLDHGAGQHVNVVSGTGTRVSLPLHVAVTKGHHEMVKLLLAHGADPRLQSRDGRSAVDLAQSNGAILATLLEHEQQAPATATLH</sequence>
<name>L8GGR1_ACACF</name>
<dbReference type="Gene3D" id="1.25.40.20">
    <property type="entry name" value="Ankyrin repeat-containing domain"/>
    <property type="match status" value="2"/>
</dbReference>
<dbReference type="Gene3D" id="1.20.1280.50">
    <property type="match status" value="1"/>
</dbReference>
<dbReference type="GeneID" id="14912648"/>
<dbReference type="InterPro" id="IPR036770">
    <property type="entry name" value="Ankyrin_rpt-contain_sf"/>
</dbReference>
<dbReference type="Pfam" id="PF12796">
    <property type="entry name" value="Ank_2"/>
    <property type="match status" value="1"/>
</dbReference>
<dbReference type="PRINTS" id="PR01415">
    <property type="entry name" value="ANKYRIN"/>
</dbReference>
<organism evidence="5 6">
    <name type="scientific">Acanthamoeba castellanii (strain ATCC 30010 / Neff)</name>
    <dbReference type="NCBI Taxonomy" id="1257118"/>
    <lineage>
        <taxon>Eukaryota</taxon>
        <taxon>Amoebozoa</taxon>
        <taxon>Discosea</taxon>
        <taxon>Longamoebia</taxon>
        <taxon>Centramoebida</taxon>
        <taxon>Acanthamoebidae</taxon>
        <taxon>Acanthamoeba</taxon>
    </lineage>
</organism>
<dbReference type="Pfam" id="PF13857">
    <property type="entry name" value="Ank_5"/>
    <property type="match status" value="1"/>
</dbReference>
<dbReference type="SMART" id="SM00248">
    <property type="entry name" value="ANK"/>
    <property type="match status" value="4"/>
</dbReference>
<keyword evidence="2 3" id="KW-0040">ANK repeat</keyword>
<keyword evidence="1" id="KW-0677">Repeat</keyword>
<dbReference type="VEuPathDB" id="AmoebaDB:ACA1_140530"/>
<dbReference type="OrthoDB" id="539213at2759"/>
<dbReference type="InterPro" id="IPR001810">
    <property type="entry name" value="F-box_dom"/>
</dbReference>
<dbReference type="PROSITE" id="PS50088">
    <property type="entry name" value="ANK_REPEAT"/>
    <property type="match status" value="2"/>
</dbReference>
<dbReference type="GO" id="GO:0085020">
    <property type="term" value="P:protein K6-linked ubiquitination"/>
    <property type="evidence" value="ECO:0007669"/>
    <property type="project" value="TreeGrafter"/>
</dbReference>
<dbReference type="PANTHER" id="PTHR24171:SF8">
    <property type="entry name" value="BRCA1-ASSOCIATED RING DOMAIN PROTEIN 1"/>
    <property type="match status" value="1"/>
</dbReference>
<feature type="repeat" description="ANK" evidence="3">
    <location>
        <begin position="287"/>
        <end position="315"/>
    </location>
</feature>
<dbReference type="GO" id="GO:0004842">
    <property type="term" value="F:ubiquitin-protein transferase activity"/>
    <property type="evidence" value="ECO:0007669"/>
    <property type="project" value="TreeGrafter"/>
</dbReference>
<dbReference type="AlphaFoldDB" id="L8GGR1"/>
<dbReference type="Pfam" id="PF12937">
    <property type="entry name" value="F-box-like"/>
    <property type="match status" value="1"/>
</dbReference>
<dbReference type="PROSITE" id="PS50181">
    <property type="entry name" value="FBOX"/>
    <property type="match status" value="1"/>
</dbReference>
<feature type="repeat" description="ANK" evidence="3">
    <location>
        <begin position="366"/>
        <end position="398"/>
    </location>
</feature>
<accession>L8GGR1</accession>
<evidence type="ECO:0000256" key="1">
    <source>
        <dbReference type="ARBA" id="ARBA00022737"/>
    </source>
</evidence>
<reference evidence="5 6" key="1">
    <citation type="journal article" date="2013" name="Genome Biol.">
        <title>Genome of Acanthamoeba castellanii highlights extensive lateral gene transfer and early evolution of tyrosine kinase signaling.</title>
        <authorList>
            <person name="Clarke M."/>
            <person name="Lohan A.J."/>
            <person name="Liu B."/>
            <person name="Lagkouvardos I."/>
            <person name="Roy S."/>
            <person name="Zafar N."/>
            <person name="Bertelli C."/>
            <person name="Schilde C."/>
            <person name="Kianianmomeni A."/>
            <person name="Burglin T.R."/>
            <person name="Frech C."/>
            <person name="Turcotte B."/>
            <person name="Kopec K.O."/>
            <person name="Synnott J.M."/>
            <person name="Choo C."/>
            <person name="Paponov I."/>
            <person name="Finkler A."/>
            <person name="Soon Heng Tan C."/>
            <person name="Hutchins A.P."/>
            <person name="Weinmeier T."/>
            <person name="Rattei T."/>
            <person name="Chu J.S."/>
            <person name="Gimenez G."/>
            <person name="Irimia M."/>
            <person name="Rigden D.J."/>
            <person name="Fitzpatrick D.A."/>
            <person name="Lorenzo-Morales J."/>
            <person name="Bateman A."/>
            <person name="Chiu C.H."/>
            <person name="Tang P."/>
            <person name="Hegemann P."/>
            <person name="Fromm H."/>
            <person name="Raoult D."/>
            <person name="Greub G."/>
            <person name="Miranda-Saavedra D."/>
            <person name="Chen N."/>
            <person name="Nash P."/>
            <person name="Ginger M.L."/>
            <person name="Horn M."/>
            <person name="Schaap P."/>
            <person name="Caler L."/>
            <person name="Loftus B."/>
        </authorList>
    </citation>
    <scope>NUCLEOTIDE SEQUENCE [LARGE SCALE GENOMIC DNA]</scope>
    <source>
        <strain evidence="5 6">Neff</strain>
    </source>
</reference>
<feature type="domain" description="F-box" evidence="4">
    <location>
        <begin position="118"/>
        <end position="165"/>
    </location>
</feature>
<dbReference type="PANTHER" id="PTHR24171">
    <property type="entry name" value="ANKYRIN REPEAT DOMAIN-CONTAINING PROTEIN 39-RELATED"/>
    <property type="match status" value="1"/>
</dbReference>
<dbReference type="Proteomes" id="UP000011083">
    <property type="component" value="Unassembled WGS sequence"/>
</dbReference>
<dbReference type="SUPFAM" id="SSF81383">
    <property type="entry name" value="F-box domain"/>
    <property type="match status" value="1"/>
</dbReference>
<protein>
    <submittedName>
        <fullName evidence="5">F-box domain containing protein</fullName>
    </submittedName>
</protein>
<dbReference type="STRING" id="1257118.L8GGR1"/>
<evidence type="ECO:0000259" key="4">
    <source>
        <dbReference type="PROSITE" id="PS50181"/>
    </source>
</evidence>
<keyword evidence="6" id="KW-1185">Reference proteome</keyword>
<evidence type="ECO:0000313" key="6">
    <source>
        <dbReference type="Proteomes" id="UP000011083"/>
    </source>
</evidence>
<evidence type="ECO:0000313" key="5">
    <source>
        <dbReference type="EMBL" id="ELR12147.1"/>
    </source>
</evidence>
<dbReference type="SUPFAM" id="SSF48403">
    <property type="entry name" value="Ankyrin repeat"/>
    <property type="match status" value="1"/>
</dbReference>
<dbReference type="KEGG" id="acan:ACA1_140530"/>
<dbReference type="EMBL" id="KB008128">
    <property type="protein sequence ID" value="ELR12147.1"/>
    <property type="molecule type" value="Genomic_DNA"/>
</dbReference>
<evidence type="ECO:0000256" key="3">
    <source>
        <dbReference type="PROSITE-ProRule" id="PRU00023"/>
    </source>
</evidence>
<dbReference type="InterPro" id="IPR036047">
    <property type="entry name" value="F-box-like_dom_sf"/>
</dbReference>
<dbReference type="InterPro" id="IPR002110">
    <property type="entry name" value="Ankyrin_rpt"/>
</dbReference>
<gene>
    <name evidence="5" type="ORF">ACA1_140530</name>
</gene>
<dbReference type="RefSeq" id="XP_004334160.1">
    <property type="nucleotide sequence ID" value="XM_004334112.1"/>
</dbReference>
<dbReference type="PROSITE" id="PS50297">
    <property type="entry name" value="ANK_REP_REGION"/>
    <property type="match status" value="2"/>
</dbReference>
<evidence type="ECO:0000256" key="2">
    <source>
        <dbReference type="ARBA" id="ARBA00023043"/>
    </source>
</evidence>